<dbReference type="GO" id="GO:0016818">
    <property type="term" value="F:hydrolase activity, acting on acid anhydrides, in phosphorus-containing anhydrides"/>
    <property type="evidence" value="ECO:0007669"/>
    <property type="project" value="TreeGrafter"/>
</dbReference>
<dbReference type="PANTHER" id="PTHR43758:SF8">
    <property type="entry name" value="8-OXO-DGTP DIPHOSPHATASE YTKD-RELATED"/>
    <property type="match status" value="1"/>
</dbReference>
<dbReference type="OrthoDB" id="9131041at2"/>
<dbReference type="InterPro" id="IPR020084">
    <property type="entry name" value="NUDIX_hydrolase_CS"/>
</dbReference>
<name>A0A366ENM4_9BACI</name>
<feature type="domain" description="Nudix hydrolase" evidence="7">
    <location>
        <begin position="21"/>
        <end position="144"/>
    </location>
</feature>
<dbReference type="NCBIfam" id="TIGR02705">
    <property type="entry name" value="nudix_YtkD"/>
    <property type="match status" value="1"/>
</dbReference>
<keyword evidence="3" id="KW-0479">Metal-binding</keyword>
<evidence type="ECO:0000256" key="4">
    <source>
        <dbReference type="ARBA" id="ARBA00022801"/>
    </source>
</evidence>
<comment type="caution">
    <text evidence="8">The sequence shown here is derived from an EMBL/GenBank/DDBJ whole genome shotgun (WGS) entry which is preliminary data.</text>
</comment>
<accession>A0A366ENM4</accession>
<reference evidence="8 9" key="1">
    <citation type="submission" date="2018-06" db="EMBL/GenBank/DDBJ databases">
        <title>Freshwater and sediment microbial communities from various areas in North America, analyzing microbe dynamics in response to fracking.</title>
        <authorList>
            <person name="Lamendella R."/>
        </authorList>
    </citation>
    <scope>NUCLEOTIDE SEQUENCE [LARGE SCALE GENOMIC DNA]</scope>
    <source>
        <strain evidence="8 9">97B</strain>
    </source>
</reference>
<comment type="similarity">
    <text evidence="2 6">Belongs to the Nudix hydrolase family.</text>
</comment>
<evidence type="ECO:0000259" key="7">
    <source>
        <dbReference type="PROSITE" id="PS51462"/>
    </source>
</evidence>
<dbReference type="SUPFAM" id="SSF55811">
    <property type="entry name" value="Nudix"/>
    <property type="match status" value="1"/>
</dbReference>
<dbReference type="InterPro" id="IPR000086">
    <property type="entry name" value="NUDIX_hydrolase_dom"/>
</dbReference>
<dbReference type="Gene3D" id="3.90.79.10">
    <property type="entry name" value="Nucleoside Triphosphate Pyrophosphohydrolase"/>
    <property type="match status" value="1"/>
</dbReference>
<dbReference type="PANTHER" id="PTHR43758">
    <property type="entry name" value="7,8-DIHYDRO-8-OXOGUANINE TRIPHOSPHATASE"/>
    <property type="match status" value="1"/>
</dbReference>
<proteinExistence type="inferred from homology"/>
<dbReference type="CDD" id="cd04665">
    <property type="entry name" value="NUDIX_RppH"/>
    <property type="match status" value="1"/>
</dbReference>
<evidence type="ECO:0000313" key="8">
    <source>
        <dbReference type="EMBL" id="RBP04003.1"/>
    </source>
</evidence>
<evidence type="ECO:0000256" key="1">
    <source>
        <dbReference type="ARBA" id="ARBA00001946"/>
    </source>
</evidence>
<evidence type="ECO:0000256" key="2">
    <source>
        <dbReference type="ARBA" id="ARBA00005582"/>
    </source>
</evidence>
<comment type="cofactor">
    <cofactor evidence="1">
        <name>Mg(2+)</name>
        <dbReference type="ChEBI" id="CHEBI:18420"/>
    </cofactor>
</comment>
<dbReference type="InterPro" id="IPR015797">
    <property type="entry name" value="NUDIX_hydrolase-like_dom_sf"/>
</dbReference>
<protein>
    <submittedName>
        <fullName evidence="8">8-oxo-dGTP diphosphatase</fullName>
    </submittedName>
</protein>
<dbReference type="InterPro" id="IPR020476">
    <property type="entry name" value="Nudix_hydrolase"/>
</dbReference>
<keyword evidence="5" id="KW-0460">Magnesium</keyword>
<dbReference type="AlphaFoldDB" id="A0A366ENM4"/>
<dbReference type="Proteomes" id="UP000252118">
    <property type="component" value="Unassembled WGS sequence"/>
</dbReference>
<dbReference type="Pfam" id="PF00293">
    <property type="entry name" value="NUDIX"/>
    <property type="match status" value="1"/>
</dbReference>
<evidence type="ECO:0000256" key="6">
    <source>
        <dbReference type="RuleBase" id="RU003476"/>
    </source>
</evidence>
<dbReference type="EMBL" id="QNRJ01000007">
    <property type="protein sequence ID" value="RBP04003.1"/>
    <property type="molecule type" value="Genomic_DNA"/>
</dbReference>
<dbReference type="GO" id="GO:0046872">
    <property type="term" value="F:metal ion binding"/>
    <property type="evidence" value="ECO:0007669"/>
    <property type="project" value="UniProtKB-KW"/>
</dbReference>
<evidence type="ECO:0000256" key="3">
    <source>
        <dbReference type="ARBA" id="ARBA00022723"/>
    </source>
</evidence>
<dbReference type="GO" id="GO:0005737">
    <property type="term" value="C:cytoplasm"/>
    <property type="evidence" value="ECO:0007669"/>
    <property type="project" value="TreeGrafter"/>
</dbReference>
<gene>
    <name evidence="8" type="ORF">DET59_107156</name>
</gene>
<keyword evidence="4 6" id="KW-0378">Hydrolase</keyword>
<dbReference type="PRINTS" id="PR00502">
    <property type="entry name" value="NUDIXFAMILY"/>
</dbReference>
<evidence type="ECO:0000313" key="9">
    <source>
        <dbReference type="Proteomes" id="UP000252118"/>
    </source>
</evidence>
<sequence>MEQFIDENGKRVEISFEKGSFQQESHHVLVLCRYKEKWLLTRHKKRGLEFPGGKREKGETLEEAAVRETYEETGGVIKEPLFIGEYKVYDHSPFIKTIFFAEAEGIASKEDYLETDGGVLWNGDFSNIHDDPSFSFIMKDQVVDLALKRIGDLNLMI</sequence>
<dbReference type="RefSeq" id="WP_113969849.1">
    <property type="nucleotide sequence ID" value="NZ_QNRJ01000007.1"/>
</dbReference>
<dbReference type="PROSITE" id="PS00893">
    <property type="entry name" value="NUDIX_BOX"/>
    <property type="match status" value="1"/>
</dbReference>
<dbReference type="PROSITE" id="PS51462">
    <property type="entry name" value="NUDIX"/>
    <property type="match status" value="1"/>
</dbReference>
<evidence type="ECO:0000256" key="5">
    <source>
        <dbReference type="ARBA" id="ARBA00022842"/>
    </source>
</evidence>
<dbReference type="InterPro" id="IPR014078">
    <property type="entry name" value="Nudix_YtkD"/>
</dbReference>
<organism evidence="8 9">
    <name type="scientific">Rossellomorea aquimaris</name>
    <dbReference type="NCBI Taxonomy" id="189382"/>
    <lineage>
        <taxon>Bacteria</taxon>
        <taxon>Bacillati</taxon>
        <taxon>Bacillota</taxon>
        <taxon>Bacilli</taxon>
        <taxon>Bacillales</taxon>
        <taxon>Bacillaceae</taxon>
        <taxon>Rossellomorea</taxon>
    </lineage>
</organism>